<evidence type="ECO:0000313" key="5">
    <source>
        <dbReference type="Proteomes" id="UP000653127"/>
    </source>
</evidence>
<name>A0A926DZG5_9FIRM</name>
<sequence>MKKILAAVLAMVFALALLTACGSSMKDGTYRAEYSSFDDHGWKDFVEVTVSSGKITAVDYDAVNEEGTRKSEDAAYKESMEPVSGTYPEKFSSELEQQLVDKQEVKKVDTVAGATNSSDAFKVLATEALKNAKNGKTDAAIVTR</sequence>
<dbReference type="PROSITE" id="PS51257">
    <property type="entry name" value="PROKAR_LIPOPROTEIN"/>
    <property type="match status" value="1"/>
</dbReference>
<dbReference type="Pfam" id="PF04205">
    <property type="entry name" value="FMN_bind"/>
    <property type="match status" value="1"/>
</dbReference>
<proteinExistence type="predicted"/>
<dbReference type="RefSeq" id="WP_249282856.1">
    <property type="nucleotide sequence ID" value="NZ_JACRST010000009.1"/>
</dbReference>
<dbReference type="GO" id="GO:0010181">
    <property type="term" value="F:FMN binding"/>
    <property type="evidence" value="ECO:0007669"/>
    <property type="project" value="InterPro"/>
</dbReference>
<evidence type="ECO:0000259" key="3">
    <source>
        <dbReference type="SMART" id="SM00900"/>
    </source>
</evidence>
<dbReference type="InterPro" id="IPR007329">
    <property type="entry name" value="FMN-bd"/>
</dbReference>
<gene>
    <name evidence="4" type="ORF">H8711_07495</name>
</gene>
<dbReference type="GO" id="GO:0016020">
    <property type="term" value="C:membrane"/>
    <property type="evidence" value="ECO:0007669"/>
    <property type="project" value="InterPro"/>
</dbReference>
<evidence type="ECO:0000256" key="1">
    <source>
        <dbReference type="SAM" id="MobiDB-lite"/>
    </source>
</evidence>
<dbReference type="SMART" id="SM00900">
    <property type="entry name" value="FMN_bind"/>
    <property type="match status" value="1"/>
</dbReference>
<feature type="signal peptide" evidence="2">
    <location>
        <begin position="1"/>
        <end position="26"/>
    </location>
</feature>
<organism evidence="4 5">
    <name type="scientific">Ligaoa zhengdingensis</name>
    <dbReference type="NCBI Taxonomy" id="2763658"/>
    <lineage>
        <taxon>Bacteria</taxon>
        <taxon>Bacillati</taxon>
        <taxon>Bacillota</taxon>
        <taxon>Clostridia</taxon>
        <taxon>Eubacteriales</taxon>
        <taxon>Oscillospiraceae</taxon>
        <taxon>Ligaoa</taxon>
    </lineage>
</organism>
<dbReference type="InterPro" id="IPR017058">
    <property type="entry name" value="Major_M_immunogen_Tpp15_prd"/>
</dbReference>
<dbReference type="Proteomes" id="UP000653127">
    <property type="component" value="Unassembled WGS sequence"/>
</dbReference>
<dbReference type="EMBL" id="JACRST010000009">
    <property type="protein sequence ID" value="MBC8546778.1"/>
    <property type="molecule type" value="Genomic_DNA"/>
</dbReference>
<dbReference type="Gene3D" id="3.90.1010.20">
    <property type="match status" value="1"/>
</dbReference>
<keyword evidence="2" id="KW-0732">Signal</keyword>
<evidence type="ECO:0000313" key="4">
    <source>
        <dbReference type="EMBL" id="MBC8546778.1"/>
    </source>
</evidence>
<comment type="caution">
    <text evidence="4">The sequence shown here is derived from an EMBL/GenBank/DDBJ whole genome shotgun (WGS) entry which is preliminary data.</text>
</comment>
<accession>A0A926DZG5</accession>
<dbReference type="AlphaFoldDB" id="A0A926DZG5"/>
<protein>
    <submittedName>
        <fullName evidence="4">FMN-binding protein</fullName>
    </submittedName>
</protein>
<evidence type="ECO:0000256" key="2">
    <source>
        <dbReference type="SAM" id="SignalP"/>
    </source>
</evidence>
<feature type="domain" description="FMN-binding" evidence="3">
    <location>
        <begin position="41"/>
        <end position="132"/>
    </location>
</feature>
<feature type="region of interest" description="Disordered" evidence="1">
    <location>
        <begin position="69"/>
        <end position="88"/>
    </location>
</feature>
<feature type="chain" id="PRO_5039059870" evidence="2">
    <location>
        <begin position="27"/>
        <end position="144"/>
    </location>
</feature>
<feature type="compositionally biased region" description="Basic and acidic residues" evidence="1">
    <location>
        <begin position="69"/>
        <end position="80"/>
    </location>
</feature>
<reference evidence="4" key="1">
    <citation type="submission" date="2020-08" db="EMBL/GenBank/DDBJ databases">
        <title>Genome public.</title>
        <authorList>
            <person name="Liu C."/>
            <person name="Sun Q."/>
        </authorList>
    </citation>
    <scope>NUCLEOTIDE SEQUENCE</scope>
    <source>
        <strain evidence="4">NSJ-31</strain>
    </source>
</reference>
<dbReference type="PIRSF" id="PIRSF036531">
    <property type="entry name" value="Tpp15_prd"/>
    <property type="match status" value="1"/>
</dbReference>
<keyword evidence="5" id="KW-1185">Reference proteome</keyword>